<feature type="transmembrane region" description="Helical" evidence="1">
    <location>
        <begin position="185"/>
        <end position="203"/>
    </location>
</feature>
<feature type="transmembrane region" description="Helical" evidence="1">
    <location>
        <begin position="279"/>
        <end position="303"/>
    </location>
</feature>
<comment type="caution">
    <text evidence="2">The sequence shown here is derived from an EMBL/GenBank/DDBJ whole genome shotgun (WGS) entry which is preliminary data.</text>
</comment>
<accession>A0A430ARC9</accession>
<evidence type="ECO:0000313" key="3">
    <source>
        <dbReference type="Proteomes" id="UP000286773"/>
    </source>
</evidence>
<organism evidence="2 3">
    <name type="scientific">Vagococcus acidifermentans</name>
    <dbReference type="NCBI Taxonomy" id="564710"/>
    <lineage>
        <taxon>Bacteria</taxon>
        <taxon>Bacillati</taxon>
        <taxon>Bacillota</taxon>
        <taxon>Bacilli</taxon>
        <taxon>Lactobacillales</taxon>
        <taxon>Enterococcaceae</taxon>
        <taxon>Vagococcus</taxon>
    </lineage>
</organism>
<dbReference type="AlphaFoldDB" id="A0A430ARC9"/>
<feature type="transmembrane region" description="Helical" evidence="1">
    <location>
        <begin position="231"/>
        <end position="259"/>
    </location>
</feature>
<dbReference type="RefSeq" id="WP_126814135.1">
    <property type="nucleotide sequence ID" value="NZ_NGKC01000011.1"/>
</dbReference>
<keyword evidence="3" id="KW-1185">Reference proteome</keyword>
<keyword evidence="1" id="KW-1133">Transmembrane helix</keyword>
<sequence>MTYFKWEARKLWKKNKILLFLLIGPLIVCTLYTCNYFLAKTELEQMKQSVKEDIAFSGQLKETMEQNIFLERNKQKLERLTAESGEILLKSQKEMIEDMTYFDSAKMIGENQQPISQSVLDLNLAEIDYMKQNNIQPQKPLTLLLPKDYQTNFTHEELDSYNYLNGERRNANGLLFIYNFFKQGYSTYFIALCILLFGSFFCSEKTTKHNHLSLLKLEGISLSKILFTKSAIIFCYVCLFIVALFLPMLLLSIVLSGLGQASYPILYYFTTDLIKEYTWITLAQYIFEAITLMLFVSFFFIELLMLVSFFVKNEIYVWLAGGLFLIIGVLIPPSSFNPLSYIRVDEIISGEINLNQHNDFFSFTKSMLVLFAGLSIVFILKTITGKVMAKIK</sequence>
<name>A0A430ARC9_9ENTE</name>
<dbReference type="Proteomes" id="UP000286773">
    <property type="component" value="Unassembled WGS sequence"/>
</dbReference>
<dbReference type="EMBL" id="NGKC01000011">
    <property type="protein sequence ID" value="RSU10609.1"/>
    <property type="molecule type" value="Genomic_DNA"/>
</dbReference>
<protein>
    <submittedName>
        <fullName evidence="2">Uncharacterized protein</fullName>
    </submittedName>
</protein>
<feature type="transmembrane region" description="Helical" evidence="1">
    <location>
        <begin position="360"/>
        <end position="380"/>
    </location>
</feature>
<feature type="transmembrane region" description="Helical" evidence="1">
    <location>
        <begin position="17"/>
        <end position="38"/>
    </location>
</feature>
<keyword evidence="1" id="KW-0812">Transmembrane</keyword>
<feature type="transmembrane region" description="Helical" evidence="1">
    <location>
        <begin position="315"/>
        <end position="331"/>
    </location>
</feature>
<gene>
    <name evidence="2" type="ORF">CBF27_09830</name>
</gene>
<keyword evidence="1" id="KW-0472">Membrane</keyword>
<evidence type="ECO:0000256" key="1">
    <source>
        <dbReference type="SAM" id="Phobius"/>
    </source>
</evidence>
<proteinExistence type="predicted"/>
<reference evidence="2 3" key="1">
    <citation type="submission" date="2017-05" db="EMBL/GenBank/DDBJ databases">
        <title>Vagococcus spp. assemblies.</title>
        <authorList>
            <person name="Gulvik C.A."/>
        </authorList>
    </citation>
    <scope>NUCLEOTIDE SEQUENCE [LARGE SCALE GENOMIC DNA]</scope>
    <source>
        <strain evidence="2 3">LMG 24798</strain>
    </source>
</reference>
<evidence type="ECO:0000313" key="2">
    <source>
        <dbReference type="EMBL" id="RSU10609.1"/>
    </source>
</evidence>